<dbReference type="EC" id="3.1.-.-" evidence="2"/>
<keyword evidence="3" id="KW-1185">Reference proteome</keyword>
<proteinExistence type="predicted"/>
<evidence type="ECO:0000313" key="3">
    <source>
        <dbReference type="Proteomes" id="UP001250538"/>
    </source>
</evidence>
<dbReference type="EMBL" id="JAVYAA010000004">
    <property type="protein sequence ID" value="MDT8978010.1"/>
    <property type="molecule type" value="Genomic_DNA"/>
</dbReference>
<dbReference type="RefSeq" id="WP_072730333.1">
    <property type="nucleotide sequence ID" value="NZ_JAVYAA010000004.1"/>
</dbReference>
<comment type="caution">
    <text evidence="2">The sequence shown here is derived from an EMBL/GenBank/DDBJ whole genome shotgun (WGS) entry which is preliminary data.</text>
</comment>
<dbReference type="Pfam" id="PF13472">
    <property type="entry name" value="Lipase_GDSL_2"/>
    <property type="match status" value="1"/>
</dbReference>
<gene>
    <name evidence="2" type="ORF">RQP50_17435</name>
</gene>
<dbReference type="Proteomes" id="UP001250538">
    <property type="component" value="Unassembled WGS sequence"/>
</dbReference>
<keyword evidence="2" id="KW-0378">Hydrolase</keyword>
<dbReference type="InterPro" id="IPR013830">
    <property type="entry name" value="SGNH_hydro"/>
</dbReference>
<accession>A0AAJ2JVP7</accession>
<feature type="domain" description="SGNH hydrolase-type esterase" evidence="1">
    <location>
        <begin position="5"/>
        <end position="201"/>
    </location>
</feature>
<organism evidence="2 3">
    <name type="scientific">Paenibacillus suaedae</name>
    <dbReference type="NCBI Taxonomy" id="3077233"/>
    <lineage>
        <taxon>Bacteria</taxon>
        <taxon>Bacillati</taxon>
        <taxon>Bacillota</taxon>
        <taxon>Bacilli</taxon>
        <taxon>Bacillales</taxon>
        <taxon>Paenibacillaceae</taxon>
        <taxon>Paenibacillus</taxon>
    </lineage>
</organism>
<dbReference type="CDD" id="cd00229">
    <property type="entry name" value="SGNH_hydrolase"/>
    <property type="match status" value="1"/>
</dbReference>
<protein>
    <submittedName>
        <fullName evidence="2">SGNH/GDSL hydrolase family protein</fullName>
        <ecNumber evidence="2">3.1.-.-</ecNumber>
    </submittedName>
</protein>
<name>A0AAJ2JVP7_9BACL</name>
<dbReference type="Gene3D" id="3.40.50.1110">
    <property type="entry name" value="SGNH hydrolase"/>
    <property type="match status" value="1"/>
</dbReference>
<evidence type="ECO:0000259" key="1">
    <source>
        <dbReference type="Pfam" id="PF13472"/>
    </source>
</evidence>
<evidence type="ECO:0000313" key="2">
    <source>
        <dbReference type="EMBL" id="MDT8978010.1"/>
    </source>
</evidence>
<dbReference type="SUPFAM" id="SSF52266">
    <property type="entry name" value="SGNH hydrolase"/>
    <property type="match status" value="1"/>
</dbReference>
<dbReference type="InterPro" id="IPR036514">
    <property type="entry name" value="SGNH_hydro_sf"/>
</dbReference>
<sequence>MIYTALGDSITFGENASSLAQSYPRLIVSALHSKSCRAQGFVLAQPGWNSYDLLDALIWRGAPVISHSSVVSVWIGGVDLANTALAALRSKTAPEVKHMIANYERNLSSIFTQIQAGSCARIVCCTQYNPFPKSPLAVDAVSKLNLLISEISRHFDVTVAPAHKWFEGKQAELIYGFQHGKIEDALGGFLPIHPNNRGHQVIAAKLAPYLFPNTPPLFT</sequence>
<dbReference type="GO" id="GO:0016787">
    <property type="term" value="F:hydrolase activity"/>
    <property type="evidence" value="ECO:0007669"/>
    <property type="project" value="UniProtKB-KW"/>
</dbReference>
<dbReference type="AlphaFoldDB" id="A0AAJ2JVP7"/>
<reference evidence="3" key="1">
    <citation type="submission" date="2023-09" db="EMBL/GenBank/DDBJ databases">
        <title>Paenibacillus sp. chi10 Genome sequencing and assembly.</title>
        <authorList>
            <person name="Kim I."/>
        </authorList>
    </citation>
    <scope>NUCLEOTIDE SEQUENCE [LARGE SCALE GENOMIC DNA]</scope>
    <source>
        <strain evidence="3">chi10</strain>
    </source>
</reference>